<dbReference type="CDD" id="cd11392">
    <property type="entry name" value="bHLH_ScPHO4_like"/>
    <property type="match status" value="1"/>
</dbReference>
<dbReference type="STRING" id="1399860.A0A2C5YA03"/>
<dbReference type="SMART" id="SM00353">
    <property type="entry name" value="HLH"/>
    <property type="match status" value="1"/>
</dbReference>
<evidence type="ECO:0000259" key="3">
    <source>
        <dbReference type="PROSITE" id="PS50888"/>
    </source>
</evidence>
<organism evidence="4 5">
    <name type="scientific">Ophiocordyceps australis</name>
    <dbReference type="NCBI Taxonomy" id="1399860"/>
    <lineage>
        <taxon>Eukaryota</taxon>
        <taxon>Fungi</taxon>
        <taxon>Dikarya</taxon>
        <taxon>Ascomycota</taxon>
        <taxon>Pezizomycotina</taxon>
        <taxon>Sordariomycetes</taxon>
        <taxon>Hypocreomycetidae</taxon>
        <taxon>Hypocreales</taxon>
        <taxon>Ophiocordycipitaceae</taxon>
        <taxon>Ophiocordyceps</taxon>
    </lineage>
</organism>
<comment type="caution">
    <text evidence="4">The sequence shown here is derived from an EMBL/GenBank/DDBJ whole genome shotgun (WGS) entry which is preliminary data.</text>
</comment>
<feature type="region of interest" description="Disordered" evidence="2">
    <location>
        <begin position="217"/>
        <end position="288"/>
    </location>
</feature>
<dbReference type="SUPFAM" id="SSF47459">
    <property type="entry name" value="HLH, helix-loop-helix DNA-binding domain"/>
    <property type="match status" value="1"/>
</dbReference>
<sequence length="663" mass="70550">MAATWSGGDQHMASAGEDDFAQFLDMGGMHFDFGAFSHGAQQQGGGTGAPRQHLEAVMATGSEGRLAAQQVGAAGTVAPAMMASAPVPVSDSISNLDAQIEYLQQQKMQHQQRQQQCASFFALHTPCSVPPTPQSLDMAPANAHFMGPADEASRQRLFNSSYRQHQHVADQQDMAFTPLVSPAVTPLDPHYGMENAFAVPAAYFSPLTSPAIHAQTDISSAHDHSSHSNNSPVEMHLEPPLVSPTTSATLEMAKKARKTSALRSRPKANVKGSPIVKRQRRKTGPSPSIASQILCELDEASLSSADQPMLPMPAASADASDENASVSPENLNDMPPPPLPHRLSPSKSPLVLAQNDQLEPSCLGVSNEQHQAPSKSHPATPASLMRLSASQANISAPRNKDANASGDRMLLLELPDSIPNMPSNLAHNPQSLPPQDQHAGLAKPLAVRPQPPSSIAMPVAVSTNPSPQLRPMSNSSGPVAKKTPQLTPRGSRTRSAGSIHASPALLPRISPNIKPLIPGTPGPSVEDTASRLLASKSNYQNILEGNTVPGVSYPSELSTNLTSKRTSHKIAEQGRRNRINMALQTMASLLPDQPKLESVDDADKKEAKTPANMPNSKASVVESAIEYLRQLQEENIHLRKDNQNLRTMLQEVQGGSQGAPCST</sequence>
<dbReference type="InterPro" id="IPR011598">
    <property type="entry name" value="bHLH_dom"/>
</dbReference>
<feature type="coiled-coil region" evidence="1">
    <location>
        <begin position="621"/>
        <end position="648"/>
    </location>
</feature>
<protein>
    <recommendedName>
        <fullName evidence="3">BHLH domain-containing protein</fullName>
    </recommendedName>
</protein>
<keyword evidence="1" id="KW-0175">Coiled coil</keyword>
<dbReference type="Gene3D" id="4.10.280.10">
    <property type="entry name" value="Helix-loop-helix DNA-binding domain"/>
    <property type="match status" value="1"/>
</dbReference>
<reference evidence="4 5" key="1">
    <citation type="submission" date="2017-06" db="EMBL/GenBank/DDBJ databases">
        <title>Ant-infecting Ophiocordyceps genomes reveal a high diversity of potential behavioral manipulation genes and a possible major role for enterotoxins.</title>
        <authorList>
            <person name="De Bekker C."/>
            <person name="Evans H.C."/>
            <person name="Brachmann A."/>
            <person name="Hughes D.P."/>
        </authorList>
    </citation>
    <scope>NUCLEOTIDE SEQUENCE [LARGE SCALE GENOMIC DNA]</scope>
    <source>
        <strain evidence="4 5">Map64</strain>
    </source>
</reference>
<feature type="compositionally biased region" description="Low complexity" evidence="2">
    <location>
        <begin position="314"/>
        <end position="333"/>
    </location>
</feature>
<keyword evidence="5" id="KW-1185">Reference proteome</keyword>
<evidence type="ECO:0000313" key="4">
    <source>
        <dbReference type="EMBL" id="PHH64546.1"/>
    </source>
</evidence>
<feature type="region of interest" description="Disordered" evidence="2">
    <location>
        <begin position="461"/>
        <end position="497"/>
    </location>
</feature>
<dbReference type="PROSITE" id="PS50888">
    <property type="entry name" value="BHLH"/>
    <property type="match status" value="1"/>
</dbReference>
<feature type="compositionally biased region" description="Polar residues" evidence="2">
    <location>
        <begin position="461"/>
        <end position="477"/>
    </location>
</feature>
<dbReference type="Pfam" id="PF00010">
    <property type="entry name" value="HLH"/>
    <property type="match status" value="1"/>
</dbReference>
<feature type="compositionally biased region" description="Basic residues" evidence="2">
    <location>
        <begin position="255"/>
        <end position="268"/>
    </location>
</feature>
<dbReference type="OrthoDB" id="5344169at2759"/>
<name>A0A2C5YA03_9HYPO</name>
<dbReference type="AlphaFoldDB" id="A0A2C5YA03"/>
<dbReference type="Proteomes" id="UP000226192">
    <property type="component" value="Unassembled WGS sequence"/>
</dbReference>
<feature type="compositionally biased region" description="Polar residues" evidence="2">
    <location>
        <begin position="484"/>
        <end position="496"/>
    </location>
</feature>
<accession>A0A2C5YA03</accession>
<dbReference type="InterPro" id="IPR036638">
    <property type="entry name" value="HLH_DNA-bd_sf"/>
</dbReference>
<evidence type="ECO:0000256" key="2">
    <source>
        <dbReference type="SAM" id="MobiDB-lite"/>
    </source>
</evidence>
<gene>
    <name evidence="4" type="ORF">CDD81_4325</name>
</gene>
<dbReference type="EMBL" id="NJET01000029">
    <property type="protein sequence ID" value="PHH64546.1"/>
    <property type="molecule type" value="Genomic_DNA"/>
</dbReference>
<feature type="region of interest" description="Disordered" evidence="2">
    <location>
        <begin position="306"/>
        <end position="347"/>
    </location>
</feature>
<feature type="domain" description="BHLH" evidence="3">
    <location>
        <begin position="563"/>
        <end position="631"/>
    </location>
</feature>
<proteinExistence type="predicted"/>
<dbReference type="GO" id="GO:0046983">
    <property type="term" value="F:protein dimerization activity"/>
    <property type="evidence" value="ECO:0007669"/>
    <property type="project" value="InterPro"/>
</dbReference>
<evidence type="ECO:0000313" key="5">
    <source>
        <dbReference type="Proteomes" id="UP000226192"/>
    </source>
</evidence>
<evidence type="ECO:0000256" key="1">
    <source>
        <dbReference type="SAM" id="Coils"/>
    </source>
</evidence>